<name>A0A9N9R3K4_9NEOP</name>
<evidence type="ECO:0000256" key="1">
    <source>
        <dbReference type="ARBA" id="ARBA00004414"/>
    </source>
</evidence>
<comment type="similarity">
    <text evidence="4">Belongs to the CDIP1/LITAF family.</text>
</comment>
<dbReference type="PANTHER" id="PTHR23292">
    <property type="entry name" value="LIPOPOLYSACCHARIDE-INDUCED TUMOR NECROSIS FACTOR-ALPHA FACTOR"/>
    <property type="match status" value="1"/>
</dbReference>
<accession>A0A9N9R3K4</accession>
<dbReference type="OrthoDB" id="5599753at2759"/>
<reference evidence="10" key="2">
    <citation type="submission" date="2022-10" db="EMBL/GenBank/DDBJ databases">
        <authorList>
            <consortium name="ENA_rothamsted_submissions"/>
            <consortium name="culmorum"/>
            <person name="King R."/>
        </authorList>
    </citation>
    <scope>NUCLEOTIDE SEQUENCE</scope>
</reference>
<keyword evidence="5" id="KW-0479">Metal-binding</keyword>
<keyword evidence="6" id="KW-0862">Zinc</keyword>
<comment type="subcellular location">
    <subcellularLocation>
        <location evidence="2">Endosome membrane</location>
        <topology evidence="2">Peripheral membrane protein</topology>
    </subcellularLocation>
    <subcellularLocation>
        <location evidence="1">Late endosome membrane</location>
    </subcellularLocation>
    <subcellularLocation>
        <location evidence="3">Lysosome membrane</location>
        <topology evidence="3">Peripheral membrane protein</topology>
        <orientation evidence="3">Cytoplasmic side</orientation>
    </subcellularLocation>
</comment>
<dbReference type="InterPro" id="IPR037519">
    <property type="entry name" value="LITAF_fam"/>
</dbReference>
<proteinExistence type="inferred from homology"/>
<organism evidence="10 11">
    <name type="scientific">Diatraea saccharalis</name>
    <name type="common">sugarcane borer</name>
    <dbReference type="NCBI Taxonomy" id="40085"/>
    <lineage>
        <taxon>Eukaryota</taxon>
        <taxon>Metazoa</taxon>
        <taxon>Ecdysozoa</taxon>
        <taxon>Arthropoda</taxon>
        <taxon>Hexapoda</taxon>
        <taxon>Insecta</taxon>
        <taxon>Pterygota</taxon>
        <taxon>Neoptera</taxon>
        <taxon>Endopterygota</taxon>
        <taxon>Lepidoptera</taxon>
        <taxon>Glossata</taxon>
        <taxon>Ditrysia</taxon>
        <taxon>Pyraloidea</taxon>
        <taxon>Crambidae</taxon>
        <taxon>Crambinae</taxon>
        <taxon>Diatraea</taxon>
    </lineage>
</organism>
<evidence type="ECO:0000313" key="10">
    <source>
        <dbReference type="EMBL" id="CAG9789329.1"/>
    </source>
</evidence>
<evidence type="ECO:0000256" key="5">
    <source>
        <dbReference type="ARBA" id="ARBA00022723"/>
    </source>
</evidence>
<feature type="transmembrane region" description="Helical" evidence="8">
    <location>
        <begin position="91"/>
        <end position="114"/>
    </location>
</feature>
<evidence type="ECO:0000256" key="4">
    <source>
        <dbReference type="ARBA" id="ARBA00005975"/>
    </source>
</evidence>
<dbReference type="Pfam" id="PF10601">
    <property type="entry name" value="zf-LITAF-like"/>
    <property type="match status" value="1"/>
</dbReference>
<dbReference type="Proteomes" id="UP001153714">
    <property type="component" value="Chromosome 2"/>
</dbReference>
<evidence type="ECO:0000259" key="9">
    <source>
        <dbReference type="SMART" id="SM00714"/>
    </source>
</evidence>
<dbReference type="SMART" id="SM00714">
    <property type="entry name" value="LITAF"/>
    <property type="match status" value="1"/>
</dbReference>
<dbReference type="EMBL" id="OU893333">
    <property type="protein sequence ID" value="CAG9789329.1"/>
    <property type="molecule type" value="Genomic_DNA"/>
</dbReference>
<reference evidence="10" key="1">
    <citation type="submission" date="2021-12" db="EMBL/GenBank/DDBJ databases">
        <authorList>
            <person name="King R."/>
        </authorList>
    </citation>
    <scope>NUCLEOTIDE SEQUENCE</scope>
</reference>
<dbReference type="GO" id="GO:0031902">
    <property type="term" value="C:late endosome membrane"/>
    <property type="evidence" value="ECO:0007669"/>
    <property type="project" value="UniProtKB-SubCell"/>
</dbReference>
<gene>
    <name evidence="10" type="ORF">DIATSA_LOCUS7072</name>
</gene>
<evidence type="ECO:0000256" key="2">
    <source>
        <dbReference type="ARBA" id="ARBA00004481"/>
    </source>
</evidence>
<dbReference type="GO" id="GO:0008270">
    <property type="term" value="F:zinc ion binding"/>
    <property type="evidence" value="ECO:0007669"/>
    <property type="project" value="TreeGrafter"/>
</dbReference>
<keyword evidence="8" id="KW-1133">Transmembrane helix</keyword>
<dbReference type="GO" id="GO:0005765">
    <property type="term" value="C:lysosomal membrane"/>
    <property type="evidence" value="ECO:0007669"/>
    <property type="project" value="UniProtKB-SubCell"/>
</dbReference>
<dbReference type="AlphaFoldDB" id="A0A9N9R3K4"/>
<dbReference type="PANTHER" id="PTHR23292:SF14">
    <property type="entry name" value="FI16615P1-RELATED"/>
    <property type="match status" value="1"/>
</dbReference>
<evidence type="ECO:0000256" key="7">
    <source>
        <dbReference type="ARBA" id="ARBA00023136"/>
    </source>
</evidence>
<protein>
    <recommendedName>
        <fullName evidence="9">LITAF domain-containing protein</fullName>
    </recommendedName>
</protein>
<keyword evidence="7 8" id="KW-0472">Membrane</keyword>
<evidence type="ECO:0000313" key="11">
    <source>
        <dbReference type="Proteomes" id="UP001153714"/>
    </source>
</evidence>
<evidence type="ECO:0000256" key="8">
    <source>
        <dbReference type="SAM" id="Phobius"/>
    </source>
</evidence>
<feature type="domain" description="LITAF" evidence="9">
    <location>
        <begin position="64"/>
        <end position="136"/>
    </location>
</feature>
<keyword evidence="11" id="KW-1185">Reference proteome</keyword>
<dbReference type="InterPro" id="IPR006629">
    <property type="entry name" value="LITAF"/>
</dbReference>
<sequence length="137" mass="15550">MVQNSINFIENHSTAAELHVQTETIDYREPPPPYSVFPNNDSSIVSQPTIHQTIIVQTPLQDKPTFYNCNNCRERVLTKVEKVNTRKTHMLAGFICGLTCWCMLCCLGALPYAIPALKKSKHYCPNCNNFLGDYVKI</sequence>
<keyword evidence="8" id="KW-0812">Transmembrane</keyword>
<evidence type="ECO:0000256" key="3">
    <source>
        <dbReference type="ARBA" id="ARBA00004630"/>
    </source>
</evidence>
<evidence type="ECO:0000256" key="6">
    <source>
        <dbReference type="ARBA" id="ARBA00022833"/>
    </source>
</evidence>